<dbReference type="Gramene" id="MELO3C029522.2.1">
    <property type="protein sequence ID" value="MELO3C029522.2.1"/>
    <property type="gene ID" value="MELO3C029522.2"/>
</dbReference>
<sequence length="262" mass="30024">MKITQSEAKASKNGPRNRHNTKGWHLKAIPIKTRSVATPKSRAVDKEIGKFFRARNPSSRIFSLHRLLPLVVISPYLSVILFRSPSLSITIAKLHIRSLTSREHHHCHRAIVVLLTLYHILKCHAITQPTEDQVSHGVHLTKSSMTIAEYKKKYRELSKYATSVIEDEDERDDCLSCQPNGTKNLDLLPANLALELKRIMLLLTLIDAFHFRKSQLDSLVFASLIEHVGNMIRETADESIAWARRTRHLTRCSKKKYILPRD</sequence>
<evidence type="ECO:0000313" key="2">
    <source>
        <dbReference type="EnsemblPlants" id="MELO3C029522.2.1"/>
    </source>
</evidence>
<evidence type="ECO:0000256" key="1">
    <source>
        <dbReference type="SAM" id="MobiDB-lite"/>
    </source>
</evidence>
<accession>A0A9I9E6N4</accession>
<dbReference type="EnsemblPlants" id="MELO3C029522.2.1">
    <property type="protein sequence ID" value="MELO3C029522.2.1"/>
    <property type="gene ID" value="MELO3C029522.2"/>
</dbReference>
<dbReference type="AlphaFoldDB" id="A0A9I9E6N4"/>
<proteinExistence type="predicted"/>
<reference evidence="2" key="1">
    <citation type="submission" date="2023-03" db="UniProtKB">
        <authorList>
            <consortium name="EnsemblPlants"/>
        </authorList>
    </citation>
    <scope>IDENTIFICATION</scope>
</reference>
<name>A0A9I9E6N4_CUCME</name>
<organism evidence="2">
    <name type="scientific">Cucumis melo</name>
    <name type="common">Muskmelon</name>
    <dbReference type="NCBI Taxonomy" id="3656"/>
    <lineage>
        <taxon>Eukaryota</taxon>
        <taxon>Viridiplantae</taxon>
        <taxon>Streptophyta</taxon>
        <taxon>Embryophyta</taxon>
        <taxon>Tracheophyta</taxon>
        <taxon>Spermatophyta</taxon>
        <taxon>Magnoliopsida</taxon>
        <taxon>eudicotyledons</taxon>
        <taxon>Gunneridae</taxon>
        <taxon>Pentapetalae</taxon>
        <taxon>rosids</taxon>
        <taxon>fabids</taxon>
        <taxon>Cucurbitales</taxon>
        <taxon>Cucurbitaceae</taxon>
        <taxon>Benincaseae</taxon>
        <taxon>Cucumis</taxon>
    </lineage>
</organism>
<protein>
    <submittedName>
        <fullName evidence="2">Uncharacterized protein</fullName>
    </submittedName>
</protein>
<feature type="region of interest" description="Disordered" evidence="1">
    <location>
        <begin position="1"/>
        <end position="23"/>
    </location>
</feature>